<accession>A0A2P5BX11</accession>
<dbReference type="OrthoDB" id="1731813at2759"/>
<feature type="non-terminal residue" evidence="1">
    <location>
        <position position="124"/>
    </location>
</feature>
<dbReference type="Proteomes" id="UP000237000">
    <property type="component" value="Unassembled WGS sequence"/>
</dbReference>
<reference evidence="2" key="1">
    <citation type="submission" date="2016-06" db="EMBL/GenBank/DDBJ databases">
        <title>Parallel loss of symbiosis genes in relatives of nitrogen-fixing non-legume Parasponia.</title>
        <authorList>
            <person name="Van Velzen R."/>
            <person name="Holmer R."/>
            <person name="Bu F."/>
            <person name="Rutten L."/>
            <person name="Van Zeijl A."/>
            <person name="Liu W."/>
            <person name="Santuari L."/>
            <person name="Cao Q."/>
            <person name="Sharma T."/>
            <person name="Shen D."/>
            <person name="Roswanjaya Y."/>
            <person name="Wardhani T."/>
            <person name="Kalhor M.S."/>
            <person name="Jansen J."/>
            <person name="Van den Hoogen J."/>
            <person name="Gungor B."/>
            <person name="Hartog M."/>
            <person name="Hontelez J."/>
            <person name="Verver J."/>
            <person name="Yang W.-C."/>
            <person name="Schijlen E."/>
            <person name="Repin R."/>
            <person name="Schilthuizen M."/>
            <person name="Schranz E."/>
            <person name="Heidstra R."/>
            <person name="Miyata K."/>
            <person name="Fedorova E."/>
            <person name="Kohlen W."/>
            <person name="Bisseling T."/>
            <person name="Smit S."/>
            <person name="Geurts R."/>
        </authorList>
    </citation>
    <scope>NUCLEOTIDE SEQUENCE [LARGE SCALE GENOMIC DNA]</scope>
    <source>
        <strain evidence="2">cv. RG33-2</strain>
    </source>
</reference>
<comment type="caution">
    <text evidence="1">The sequence shown here is derived from an EMBL/GenBank/DDBJ whole genome shotgun (WGS) entry which is preliminary data.</text>
</comment>
<sequence length="124" mass="14329">MKEAFLGAARAYTIGEFNEYMMKLDKIDEGIRTYLEETGFSKWARMFSKNKRYSSMTSNTAESINAPNKAAKQLPIAPLLECLRNLTQKRFWENKNEALATKTKVLEKTNNIVTDNYILSMKMK</sequence>
<dbReference type="EMBL" id="JXTC01000446">
    <property type="protein sequence ID" value="PON53337.1"/>
    <property type="molecule type" value="Genomic_DNA"/>
</dbReference>
<organism evidence="1 2">
    <name type="scientific">Trema orientale</name>
    <name type="common">Charcoal tree</name>
    <name type="synonym">Celtis orientalis</name>
    <dbReference type="NCBI Taxonomy" id="63057"/>
    <lineage>
        <taxon>Eukaryota</taxon>
        <taxon>Viridiplantae</taxon>
        <taxon>Streptophyta</taxon>
        <taxon>Embryophyta</taxon>
        <taxon>Tracheophyta</taxon>
        <taxon>Spermatophyta</taxon>
        <taxon>Magnoliopsida</taxon>
        <taxon>eudicotyledons</taxon>
        <taxon>Gunneridae</taxon>
        <taxon>Pentapetalae</taxon>
        <taxon>rosids</taxon>
        <taxon>fabids</taxon>
        <taxon>Rosales</taxon>
        <taxon>Cannabaceae</taxon>
        <taxon>Trema</taxon>
    </lineage>
</organism>
<evidence type="ECO:0000313" key="1">
    <source>
        <dbReference type="EMBL" id="PON53337.1"/>
    </source>
</evidence>
<evidence type="ECO:0000313" key="2">
    <source>
        <dbReference type="Proteomes" id="UP000237000"/>
    </source>
</evidence>
<proteinExistence type="predicted"/>
<dbReference type="InParanoid" id="A0A2P5BX11"/>
<name>A0A2P5BX11_TREOI</name>
<gene>
    <name evidence="1" type="ORF">TorRG33x02_305660</name>
</gene>
<keyword evidence="2" id="KW-1185">Reference proteome</keyword>
<protein>
    <submittedName>
        <fullName evidence="1">Uncharacterized protein</fullName>
    </submittedName>
</protein>
<dbReference type="AlphaFoldDB" id="A0A2P5BX11"/>